<feature type="domain" description="N-acetyltransferase" evidence="1">
    <location>
        <begin position="44"/>
        <end position="181"/>
    </location>
</feature>
<dbReference type="AlphaFoldDB" id="A0A1M6T0G5"/>
<organism evidence="3 4">
    <name type="scientific">Flagellimonas taeanensis</name>
    <dbReference type="NCBI Taxonomy" id="1005926"/>
    <lineage>
        <taxon>Bacteria</taxon>
        <taxon>Pseudomonadati</taxon>
        <taxon>Bacteroidota</taxon>
        <taxon>Flavobacteriia</taxon>
        <taxon>Flavobacteriales</taxon>
        <taxon>Flavobacteriaceae</taxon>
        <taxon>Flagellimonas</taxon>
    </lineage>
</organism>
<dbReference type="InterPro" id="IPR016181">
    <property type="entry name" value="Acyl_CoA_acyltransferase"/>
</dbReference>
<evidence type="ECO:0000313" key="4">
    <source>
        <dbReference type="Proteomes" id="UP000184031"/>
    </source>
</evidence>
<dbReference type="EMBL" id="FRAT01000003">
    <property type="protein sequence ID" value="SHK50425.1"/>
    <property type="molecule type" value="Genomic_DNA"/>
</dbReference>
<evidence type="ECO:0000313" key="5">
    <source>
        <dbReference type="Proteomes" id="UP000198940"/>
    </source>
</evidence>
<keyword evidence="5" id="KW-1185">Reference proteome</keyword>
<reference evidence="3 4" key="1">
    <citation type="submission" date="2016-11" db="EMBL/GenBank/DDBJ databases">
        <authorList>
            <person name="Varghese N."/>
            <person name="Submissions S."/>
        </authorList>
    </citation>
    <scope>NUCLEOTIDE SEQUENCE [LARGE SCALE GENOMIC DNA]</scope>
    <source>
        <strain evidence="3 4">CGMCC 1.12174</strain>
        <strain evidence="2 5">DSM 26351</strain>
    </source>
</reference>
<dbReference type="STRING" id="1055723.SAMN05216293_1170"/>
<dbReference type="Pfam" id="PF13508">
    <property type="entry name" value="Acetyltransf_7"/>
    <property type="match status" value="1"/>
</dbReference>
<dbReference type="Proteomes" id="UP000198940">
    <property type="component" value="Unassembled WGS sequence"/>
</dbReference>
<proteinExistence type="predicted"/>
<name>A0A1M6T0G5_9FLAO</name>
<evidence type="ECO:0000313" key="3">
    <source>
        <dbReference type="EMBL" id="SHK50425.1"/>
    </source>
</evidence>
<dbReference type="GO" id="GO:0016747">
    <property type="term" value="F:acyltransferase activity, transferring groups other than amino-acyl groups"/>
    <property type="evidence" value="ECO:0007669"/>
    <property type="project" value="InterPro"/>
</dbReference>
<dbReference type="Gene3D" id="3.40.630.30">
    <property type="match status" value="1"/>
</dbReference>
<dbReference type="EMBL" id="FOKU01000003">
    <property type="protein sequence ID" value="SFB84484.1"/>
    <property type="molecule type" value="Genomic_DNA"/>
</dbReference>
<gene>
    <name evidence="2" type="ORF">SAMN04487891_1039</name>
    <name evidence="3" type="ORF">SAMN05216293_1170</name>
</gene>
<accession>A0A1M6T0G5</accession>
<dbReference type="PROSITE" id="PS51186">
    <property type="entry name" value="GNAT"/>
    <property type="match status" value="1"/>
</dbReference>
<dbReference type="Proteomes" id="UP000184031">
    <property type="component" value="Unassembled WGS sequence"/>
</dbReference>
<protein>
    <submittedName>
        <fullName evidence="3">Acetyltransferase (GNAT) domain-containing protein</fullName>
    </submittedName>
</protein>
<evidence type="ECO:0000313" key="2">
    <source>
        <dbReference type="EMBL" id="SFB84484.1"/>
    </source>
</evidence>
<evidence type="ECO:0000259" key="1">
    <source>
        <dbReference type="PROSITE" id="PS51186"/>
    </source>
</evidence>
<sequence length="181" mass="20783">MHCFGQIVPNIASPFPIVSINLKNKKNIIVQDKAMVIKTYDAFTRLSTMEADRFANFLFQHQEGKKATKQAIRKAIQYCTKDIPGLGGYVFSMEEKDEILGLAVVNKTGMGDYIPENFLVFFVVHRDHRDKGIEQKLLGYTLQYCKGDVAVHITSGNQYPNKHFFEENGFNETHMEMRLNR</sequence>
<dbReference type="SUPFAM" id="SSF55729">
    <property type="entry name" value="Acyl-CoA N-acyltransferases (Nat)"/>
    <property type="match status" value="1"/>
</dbReference>
<dbReference type="CDD" id="cd04301">
    <property type="entry name" value="NAT_SF"/>
    <property type="match status" value="1"/>
</dbReference>
<dbReference type="InterPro" id="IPR000182">
    <property type="entry name" value="GNAT_dom"/>
</dbReference>
<comment type="caution">
    <text evidence="3">The sequence shown here is derived from an EMBL/GenBank/DDBJ whole genome shotgun (WGS) entry which is preliminary data.</text>
</comment>